<feature type="binding site" evidence="10">
    <location>
        <begin position="95"/>
        <end position="96"/>
    </location>
    <ligand>
        <name>substrate</name>
    </ligand>
</feature>
<organism evidence="12 13">
    <name type="scientific">Roseiterribacter gracilis</name>
    <dbReference type="NCBI Taxonomy" id="2812848"/>
    <lineage>
        <taxon>Bacteria</taxon>
        <taxon>Pseudomonadati</taxon>
        <taxon>Pseudomonadota</taxon>
        <taxon>Alphaproteobacteria</taxon>
        <taxon>Rhodospirillales</taxon>
        <taxon>Roseiterribacteraceae</taxon>
        <taxon>Roseiterribacter</taxon>
    </lineage>
</organism>
<accession>A0A8S8XGH7</accession>
<comment type="caution">
    <text evidence="12">The sequence shown here is derived from an EMBL/GenBank/DDBJ whole genome shotgun (WGS) entry which is preliminary data.</text>
</comment>
<evidence type="ECO:0000256" key="4">
    <source>
        <dbReference type="ARBA" id="ARBA00009894"/>
    </source>
</evidence>
<dbReference type="PANTHER" id="PTHR30390:SF6">
    <property type="entry name" value="DNAA INITIATOR-ASSOCIATING PROTEIN DIAA"/>
    <property type="match status" value="1"/>
</dbReference>
<comment type="pathway">
    <text evidence="10">Carbohydrate biosynthesis; D-glycero-D-manno-heptose 7-phosphate biosynthesis; D-glycero-alpha-D-manno-heptose 7-phosphate and D-glycero-beta-D-manno-heptose 7-phosphate from sedoheptulose 7-phosphate: step 1/1.</text>
</comment>
<evidence type="ECO:0000256" key="10">
    <source>
        <dbReference type="HAMAP-Rule" id="MF_00067"/>
    </source>
</evidence>
<feature type="binding site" evidence="10">
    <location>
        <position position="126"/>
    </location>
    <ligand>
        <name>substrate</name>
    </ligand>
</feature>
<dbReference type="InterPro" id="IPR050099">
    <property type="entry name" value="SIS_GmhA/DiaA_subfam"/>
</dbReference>
<keyword evidence="6 10" id="KW-0479">Metal-binding</keyword>
<feature type="binding site" evidence="10">
    <location>
        <position position="66"/>
    </location>
    <ligand>
        <name>substrate</name>
    </ligand>
</feature>
<dbReference type="GO" id="GO:0005975">
    <property type="term" value="P:carbohydrate metabolic process"/>
    <property type="evidence" value="ECO:0007669"/>
    <property type="project" value="UniProtKB-UniRule"/>
</dbReference>
<dbReference type="RefSeq" id="WP_420244392.1">
    <property type="nucleotide sequence ID" value="NZ_BOPV01000001.1"/>
</dbReference>
<dbReference type="AlphaFoldDB" id="A0A8S8XGH7"/>
<name>A0A8S8XGH7_9PROT</name>
<evidence type="ECO:0000256" key="1">
    <source>
        <dbReference type="ARBA" id="ARBA00000348"/>
    </source>
</evidence>
<protein>
    <recommendedName>
        <fullName evidence="10">Phosphoheptose isomerase</fullName>
        <ecNumber evidence="10">5.3.1.28</ecNumber>
    </recommendedName>
    <alternativeName>
        <fullName evidence="10">Sedoheptulose 7-phosphate isomerase</fullName>
    </alternativeName>
</protein>
<evidence type="ECO:0000256" key="5">
    <source>
        <dbReference type="ARBA" id="ARBA00022490"/>
    </source>
</evidence>
<dbReference type="EMBL" id="BOPV01000001">
    <property type="protein sequence ID" value="GIL41062.1"/>
    <property type="molecule type" value="Genomic_DNA"/>
</dbReference>
<feature type="binding site" evidence="10">
    <location>
        <position position="66"/>
    </location>
    <ligand>
        <name>Zn(2+)</name>
        <dbReference type="ChEBI" id="CHEBI:29105"/>
    </ligand>
</feature>
<comment type="subcellular location">
    <subcellularLocation>
        <location evidence="3 10">Cytoplasm</location>
    </subcellularLocation>
</comment>
<dbReference type="SUPFAM" id="SSF53697">
    <property type="entry name" value="SIS domain"/>
    <property type="match status" value="1"/>
</dbReference>
<feature type="binding site" evidence="10">
    <location>
        <position position="173"/>
    </location>
    <ligand>
        <name>Zn(2+)</name>
        <dbReference type="ChEBI" id="CHEBI:29105"/>
    </ligand>
</feature>
<dbReference type="GO" id="GO:0008270">
    <property type="term" value="F:zinc ion binding"/>
    <property type="evidence" value="ECO:0007669"/>
    <property type="project" value="UniProtKB-UniRule"/>
</dbReference>
<feature type="binding site" evidence="10">
    <location>
        <position position="62"/>
    </location>
    <ligand>
        <name>Zn(2+)</name>
        <dbReference type="ChEBI" id="CHEBI:29105"/>
    </ligand>
</feature>
<evidence type="ECO:0000256" key="6">
    <source>
        <dbReference type="ARBA" id="ARBA00022723"/>
    </source>
</evidence>
<evidence type="ECO:0000259" key="11">
    <source>
        <dbReference type="PROSITE" id="PS51464"/>
    </source>
</evidence>
<feature type="binding site" evidence="10">
    <location>
        <begin position="53"/>
        <end position="55"/>
    </location>
    <ligand>
        <name>substrate</name>
    </ligand>
</feature>
<comment type="function">
    <text evidence="2 10">Catalyzes the isomerization of sedoheptulose 7-phosphate in D-glycero-D-manno-heptose 7-phosphate.</text>
</comment>
<proteinExistence type="inferred from homology"/>
<comment type="caution">
    <text evidence="10">Lacks conserved residue(s) required for the propagation of feature annotation.</text>
</comment>
<dbReference type="PANTHER" id="PTHR30390">
    <property type="entry name" value="SEDOHEPTULOSE 7-PHOSPHATE ISOMERASE / DNAA INITIATOR-ASSOCIATING FACTOR FOR REPLICATION INITIATION"/>
    <property type="match status" value="1"/>
</dbReference>
<comment type="similarity">
    <text evidence="4 10">Belongs to the SIS family. GmhA subfamily.</text>
</comment>
<dbReference type="InterPro" id="IPR004515">
    <property type="entry name" value="Phosphoheptose_Isoase"/>
</dbReference>
<dbReference type="Proteomes" id="UP000681075">
    <property type="component" value="Unassembled WGS sequence"/>
</dbReference>
<comment type="subunit">
    <text evidence="10">Homotetramer.</text>
</comment>
<keyword evidence="13" id="KW-1185">Reference proteome</keyword>
<dbReference type="GO" id="GO:0008968">
    <property type="term" value="F:D-sedoheptulose 7-phosphate isomerase activity"/>
    <property type="evidence" value="ECO:0007669"/>
    <property type="project" value="UniProtKB-UniRule"/>
</dbReference>
<dbReference type="Pfam" id="PF13580">
    <property type="entry name" value="SIS_2"/>
    <property type="match status" value="1"/>
</dbReference>
<feature type="binding site" evidence="10">
    <location>
        <position position="173"/>
    </location>
    <ligand>
        <name>substrate</name>
    </ligand>
</feature>
<evidence type="ECO:0000313" key="12">
    <source>
        <dbReference type="EMBL" id="GIL41062.1"/>
    </source>
</evidence>
<evidence type="ECO:0000256" key="8">
    <source>
        <dbReference type="ARBA" id="ARBA00023235"/>
    </source>
</evidence>
<evidence type="ECO:0000313" key="13">
    <source>
        <dbReference type="Proteomes" id="UP000681075"/>
    </source>
</evidence>
<dbReference type="CDD" id="cd05006">
    <property type="entry name" value="SIS_GmhA"/>
    <property type="match status" value="1"/>
</dbReference>
<comment type="catalytic activity">
    <reaction evidence="1 10">
        <text>2 D-sedoheptulose 7-phosphate = D-glycero-alpha-D-manno-heptose 7-phosphate + D-glycero-beta-D-manno-heptose 7-phosphate</text>
        <dbReference type="Rhea" id="RHEA:27489"/>
        <dbReference type="ChEBI" id="CHEBI:57483"/>
        <dbReference type="ChEBI" id="CHEBI:60203"/>
        <dbReference type="ChEBI" id="CHEBI:60204"/>
        <dbReference type="EC" id="5.3.1.28"/>
    </reaction>
</comment>
<evidence type="ECO:0000256" key="7">
    <source>
        <dbReference type="ARBA" id="ARBA00022833"/>
    </source>
</evidence>
<evidence type="ECO:0000256" key="3">
    <source>
        <dbReference type="ARBA" id="ARBA00004496"/>
    </source>
</evidence>
<dbReference type="Gene3D" id="3.40.50.10490">
    <property type="entry name" value="Glucose-6-phosphate isomerase like protein, domain 1"/>
    <property type="match status" value="1"/>
</dbReference>
<dbReference type="PROSITE" id="PS51464">
    <property type="entry name" value="SIS"/>
    <property type="match status" value="1"/>
</dbReference>
<evidence type="ECO:0000256" key="9">
    <source>
        <dbReference type="ARBA" id="ARBA00023277"/>
    </source>
</evidence>
<dbReference type="InterPro" id="IPR046348">
    <property type="entry name" value="SIS_dom_sf"/>
</dbReference>
<dbReference type="GO" id="GO:1901135">
    <property type="term" value="P:carbohydrate derivative metabolic process"/>
    <property type="evidence" value="ECO:0007669"/>
    <property type="project" value="InterPro"/>
</dbReference>
<comment type="cofactor">
    <cofactor evidence="10">
        <name>Zn(2+)</name>
        <dbReference type="ChEBI" id="CHEBI:29105"/>
    </cofactor>
    <text evidence="10">Binds 1 zinc ion per subunit.</text>
</comment>
<dbReference type="InterPro" id="IPR001347">
    <property type="entry name" value="SIS_dom"/>
</dbReference>
<dbReference type="InterPro" id="IPR035461">
    <property type="entry name" value="GmhA/DiaA"/>
</dbReference>
<dbReference type="GO" id="GO:0097367">
    <property type="term" value="F:carbohydrate derivative binding"/>
    <property type="evidence" value="ECO:0007669"/>
    <property type="project" value="InterPro"/>
</dbReference>
<feature type="domain" description="SIS" evidence="11">
    <location>
        <begin position="37"/>
        <end position="193"/>
    </location>
</feature>
<feature type="binding site" evidence="10">
    <location>
        <begin position="121"/>
        <end position="123"/>
    </location>
    <ligand>
        <name>substrate</name>
    </ligand>
</feature>
<dbReference type="EC" id="5.3.1.28" evidence="10"/>
<gene>
    <name evidence="12" type="primary">gmhA1</name>
    <name evidence="10" type="synonym">gmhA</name>
    <name evidence="12" type="ORF">TMPK1_32990</name>
</gene>
<reference evidence="12" key="1">
    <citation type="submission" date="2021-02" db="EMBL/GenBank/DDBJ databases">
        <title>Genome sequence of Rhodospirillales sp. strain TMPK1 isolated from soil.</title>
        <authorList>
            <person name="Nakai R."/>
            <person name="Kusada H."/>
            <person name="Tamaki H."/>
        </authorList>
    </citation>
    <scope>NUCLEOTIDE SEQUENCE</scope>
    <source>
        <strain evidence="12">TMPK1</strain>
    </source>
</reference>
<keyword evidence="7 10" id="KW-0862">Zinc</keyword>
<sequence length="194" mass="19871">MTFDAAAYLDGEFAEHDDVARKTRAMMGAPFAKLVDMAEACVRGGGKLLFFGNGGSAGDAQHIATELTVRYVTDRAPIAAIALTTDTSALTAIGNDLGFEQLFARQIAALGRAGDLAIGISTSGKSPNVLAGLATARALGLATVAFGGKDGGELANHADVVLVVPSNTTARIQEMHILIGQALCGALEKRLGLS</sequence>
<dbReference type="GO" id="GO:0005737">
    <property type="term" value="C:cytoplasm"/>
    <property type="evidence" value="ECO:0007669"/>
    <property type="project" value="UniProtKB-SubCell"/>
</dbReference>
<evidence type="ECO:0000256" key="2">
    <source>
        <dbReference type="ARBA" id="ARBA00003172"/>
    </source>
</evidence>
<keyword evidence="5 10" id="KW-0963">Cytoplasm</keyword>
<dbReference type="HAMAP" id="MF_00067">
    <property type="entry name" value="GmhA"/>
    <property type="match status" value="1"/>
</dbReference>
<keyword evidence="9 10" id="KW-0119">Carbohydrate metabolism</keyword>
<keyword evidence="8 10" id="KW-0413">Isomerase</keyword>
<comment type="miscellaneous">
    <text evidence="10">The reaction produces a racemic mixture of D-glycero-alpha-D-manno-heptose 7-phosphate and D-glycero-beta-D-manno-heptose 7-phosphate.</text>
</comment>